<proteinExistence type="predicted"/>
<evidence type="ECO:0000313" key="2">
    <source>
        <dbReference type="EMBL" id="KAG8625918.1"/>
    </source>
</evidence>
<dbReference type="OrthoDB" id="5360701at2759"/>
<feature type="transmembrane region" description="Helical" evidence="1">
    <location>
        <begin position="329"/>
        <end position="348"/>
    </location>
</feature>
<dbReference type="AlphaFoldDB" id="A0A8K0PG26"/>
<name>A0A8K0PG26_9PEZI</name>
<keyword evidence="3" id="KW-1185">Reference proteome</keyword>
<evidence type="ECO:0000256" key="1">
    <source>
        <dbReference type="SAM" id="Phobius"/>
    </source>
</evidence>
<evidence type="ECO:0000313" key="3">
    <source>
        <dbReference type="Proteomes" id="UP000809789"/>
    </source>
</evidence>
<accession>A0A8K0PG26</accession>
<dbReference type="Proteomes" id="UP000809789">
    <property type="component" value="Unassembled WGS sequence"/>
</dbReference>
<sequence length="426" mass="47088">MSGSRIRPSRQVCSFAPPIRPSLAIRDRLQTAGRATCSSKCLQQAKVPQTRSYRPSLSQRCRVQQQRTFLTSSSKKSEPLPSVPADIAEQQSLIQTLYDSVSGDPRSTKKIPDEKDVLEVLRTYQAIVEKYPSNHERPVPGQGSKGTAGTATSAMLKAMHKDQPGTQIDPSDLLGDISERATQIMELPSVFISADILESYIKLQAQLNRPQNFPAIFDLYRNKPSPRPLNKEPYISFAAPSPNAPSVAVHPDVAEVALSAAIKYHSLPLALSIIDSTYCHKSYARFKIIKSAIVPIAGTFIAPVAAYTLANKFALIQTTMDTGHATTVAMAGIMTYIAVVGSMGYIAVTTANDQMVRVTWSSGMPLWERWVREEERAAVDRVAQAWGFRNRVKWGDEEGAEWDELREWAGVRGMVLDKVEFMQGME</sequence>
<comment type="caution">
    <text evidence="2">The sequence shown here is derived from an EMBL/GenBank/DDBJ whole genome shotgun (WGS) entry which is preliminary data.</text>
</comment>
<keyword evidence="1" id="KW-1133">Transmembrane helix</keyword>
<keyword evidence="1" id="KW-0472">Membrane</keyword>
<reference evidence="2" key="1">
    <citation type="submission" date="2021-07" db="EMBL/GenBank/DDBJ databases">
        <title>Elsinoe batatas strain:CRI-CJ2 Genome sequencing and assembly.</title>
        <authorList>
            <person name="Huang L."/>
        </authorList>
    </citation>
    <scope>NUCLEOTIDE SEQUENCE</scope>
    <source>
        <strain evidence="2">CRI-CJ2</strain>
    </source>
</reference>
<dbReference type="EMBL" id="JAESVG020000007">
    <property type="protein sequence ID" value="KAG8625918.1"/>
    <property type="molecule type" value="Genomic_DNA"/>
</dbReference>
<protein>
    <submittedName>
        <fullName evidence="2">Uncharacterized protein</fullName>
    </submittedName>
</protein>
<feature type="transmembrane region" description="Helical" evidence="1">
    <location>
        <begin position="288"/>
        <end position="309"/>
    </location>
</feature>
<gene>
    <name evidence="2" type="ORF">KVT40_006319</name>
</gene>
<keyword evidence="1" id="KW-0812">Transmembrane</keyword>
<organism evidence="2 3">
    <name type="scientific">Elsinoe batatas</name>
    <dbReference type="NCBI Taxonomy" id="2601811"/>
    <lineage>
        <taxon>Eukaryota</taxon>
        <taxon>Fungi</taxon>
        <taxon>Dikarya</taxon>
        <taxon>Ascomycota</taxon>
        <taxon>Pezizomycotina</taxon>
        <taxon>Dothideomycetes</taxon>
        <taxon>Dothideomycetidae</taxon>
        <taxon>Myriangiales</taxon>
        <taxon>Elsinoaceae</taxon>
        <taxon>Elsinoe</taxon>
    </lineage>
</organism>